<evidence type="ECO:0000256" key="1">
    <source>
        <dbReference type="ARBA" id="ARBA00023002"/>
    </source>
</evidence>
<gene>
    <name evidence="5" type="ORF">B0H64DRAFT_361413</name>
</gene>
<organism evidence="5 6">
    <name type="scientific">Chaetomium fimeti</name>
    <dbReference type="NCBI Taxonomy" id="1854472"/>
    <lineage>
        <taxon>Eukaryota</taxon>
        <taxon>Fungi</taxon>
        <taxon>Dikarya</taxon>
        <taxon>Ascomycota</taxon>
        <taxon>Pezizomycotina</taxon>
        <taxon>Sordariomycetes</taxon>
        <taxon>Sordariomycetidae</taxon>
        <taxon>Sordariales</taxon>
        <taxon>Chaetomiaceae</taxon>
        <taxon>Chaetomium</taxon>
    </lineage>
</organism>
<dbReference type="Gene3D" id="3.40.50.720">
    <property type="entry name" value="NAD(P)-binding Rossmann-like Domain"/>
    <property type="match status" value="2"/>
</dbReference>
<dbReference type="InterPro" id="IPR029753">
    <property type="entry name" value="D-isomer_DH_CS"/>
</dbReference>
<feature type="compositionally biased region" description="Polar residues" evidence="3">
    <location>
        <begin position="1"/>
        <end position="11"/>
    </location>
</feature>
<dbReference type="InterPro" id="IPR006140">
    <property type="entry name" value="D-isomer_DH_NAD-bd"/>
</dbReference>
<proteinExistence type="predicted"/>
<dbReference type="Pfam" id="PF02826">
    <property type="entry name" value="2-Hacid_dh_C"/>
    <property type="match status" value="1"/>
</dbReference>
<protein>
    <submittedName>
        <fullName evidence="5">D-isomer specific 2-hydroxyacid dehydrogenase</fullName>
    </submittedName>
</protein>
<keyword evidence="2" id="KW-0520">NAD</keyword>
<dbReference type="Pfam" id="PF11969">
    <property type="entry name" value="DcpS_C"/>
    <property type="match status" value="1"/>
</dbReference>
<name>A0AAE0HCM3_9PEZI</name>
<evidence type="ECO:0000256" key="3">
    <source>
        <dbReference type="SAM" id="MobiDB-lite"/>
    </source>
</evidence>
<dbReference type="CDD" id="cd05300">
    <property type="entry name" value="2-Hacid_dh_1"/>
    <property type="match status" value="1"/>
</dbReference>
<dbReference type="Gene3D" id="3.30.428.10">
    <property type="entry name" value="HIT-like"/>
    <property type="match status" value="1"/>
</dbReference>
<dbReference type="GeneID" id="87838679"/>
<keyword evidence="1" id="KW-0560">Oxidoreductase</keyword>
<dbReference type="RefSeq" id="XP_062657656.1">
    <property type="nucleotide sequence ID" value="XM_062801731.1"/>
</dbReference>
<dbReference type="InterPro" id="IPR036291">
    <property type="entry name" value="NAD(P)-bd_dom_sf"/>
</dbReference>
<keyword evidence="6" id="KW-1185">Reference proteome</keyword>
<evidence type="ECO:0000313" key="5">
    <source>
        <dbReference type="EMBL" id="KAK3294142.1"/>
    </source>
</evidence>
<evidence type="ECO:0000256" key="2">
    <source>
        <dbReference type="ARBA" id="ARBA00023027"/>
    </source>
</evidence>
<sequence>MAQSHVPSLTESAVRVDPRDSREYAGNQEDSPLYDMCDNPAQHGNVRYFDHEMVVVDDANAKSPDHIILMPRDTSIKEIANLTTEHLPLLYRFRHQSQVEINRMITEDPSRLPLFMSGFHTIPSLFPLHCHVQDWSLSTDKMFNPRHWKVPFSNMFISLDHVIEEVERTGRMSVDTEAYRRDWQTKPIRCPVCPGPQRQWETDITALSDHWRDHVEEWKTTKTLPPNVSPARQWEPNYPVILTTRRRTGFRIGVTDELDHLKRDFPGLEIYCYYTDEWPSIPKYVLDKTTIFLSTIELPPNEYALPRLEWIHLASSGLDLLNNSPYNHRPDLRVTSSTGSGSAALAEFALMNTMILSRNIPTALQNQAKHQWAPQPLMGYRTVSQLSVGILGFGSIGQQVAERFLALGSKVTAMNPKGLPQSSATPGSRLSEVKLLRADGKDALRAFLRNQDVLILAAPLTPETAGLISRQELESLPRNAIIVNIARGPLLDEQALAEYLQNGHLGGAALDVVSEEPLNARSPLWDLPNVIITPHIAAMHNKYNDNMIQIFEQNLRAHLAHKPMRNVAQLPVPAPPSATPTPLKTITQAPYLKSTATRSPKVVYAVRERDAGRDR</sequence>
<dbReference type="EMBL" id="JAUEPN010000005">
    <property type="protein sequence ID" value="KAK3294142.1"/>
    <property type="molecule type" value="Genomic_DNA"/>
</dbReference>
<dbReference type="InterPro" id="IPR036265">
    <property type="entry name" value="HIT-like_sf"/>
</dbReference>
<feature type="compositionally biased region" description="Basic and acidic residues" evidence="3">
    <location>
        <begin position="14"/>
        <end position="23"/>
    </location>
</feature>
<dbReference type="AlphaFoldDB" id="A0AAE0HCM3"/>
<dbReference type="GO" id="GO:0016491">
    <property type="term" value="F:oxidoreductase activity"/>
    <property type="evidence" value="ECO:0007669"/>
    <property type="project" value="UniProtKB-KW"/>
</dbReference>
<comment type="caution">
    <text evidence="5">The sequence shown here is derived from an EMBL/GenBank/DDBJ whole genome shotgun (WGS) entry which is preliminary data.</text>
</comment>
<feature type="domain" description="D-isomer specific 2-hydroxyacid dehydrogenase NAD-binding" evidence="4">
    <location>
        <begin position="353"/>
        <end position="537"/>
    </location>
</feature>
<dbReference type="PROSITE" id="PS00671">
    <property type="entry name" value="D_2_HYDROXYACID_DH_3"/>
    <property type="match status" value="1"/>
</dbReference>
<dbReference type="GO" id="GO:0051287">
    <property type="term" value="F:NAD binding"/>
    <property type="evidence" value="ECO:0007669"/>
    <property type="project" value="InterPro"/>
</dbReference>
<dbReference type="SUPFAM" id="SSF51735">
    <property type="entry name" value="NAD(P)-binding Rossmann-fold domains"/>
    <property type="match status" value="1"/>
</dbReference>
<dbReference type="PANTHER" id="PTHR43333">
    <property type="entry name" value="2-HACID_DH_C DOMAIN-CONTAINING PROTEIN"/>
    <property type="match status" value="1"/>
</dbReference>
<evidence type="ECO:0000259" key="4">
    <source>
        <dbReference type="Pfam" id="PF02826"/>
    </source>
</evidence>
<feature type="region of interest" description="Disordered" evidence="3">
    <location>
        <begin position="1"/>
        <end position="35"/>
    </location>
</feature>
<evidence type="ECO:0000313" key="6">
    <source>
        <dbReference type="Proteomes" id="UP001278766"/>
    </source>
</evidence>
<dbReference type="Proteomes" id="UP001278766">
    <property type="component" value="Unassembled WGS sequence"/>
</dbReference>
<reference evidence="5" key="1">
    <citation type="journal article" date="2023" name="Mol. Phylogenet. Evol.">
        <title>Genome-scale phylogeny and comparative genomics of the fungal order Sordariales.</title>
        <authorList>
            <person name="Hensen N."/>
            <person name="Bonometti L."/>
            <person name="Westerberg I."/>
            <person name="Brannstrom I.O."/>
            <person name="Guillou S."/>
            <person name="Cros-Aarteil S."/>
            <person name="Calhoun S."/>
            <person name="Haridas S."/>
            <person name="Kuo A."/>
            <person name="Mondo S."/>
            <person name="Pangilinan J."/>
            <person name="Riley R."/>
            <person name="LaButti K."/>
            <person name="Andreopoulos B."/>
            <person name="Lipzen A."/>
            <person name="Chen C."/>
            <person name="Yan M."/>
            <person name="Daum C."/>
            <person name="Ng V."/>
            <person name="Clum A."/>
            <person name="Steindorff A."/>
            <person name="Ohm R.A."/>
            <person name="Martin F."/>
            <person name="Silar P."/>
            <person name="Natvig D.O."/>
            <person name="Lalanne C."/>
            <person name="Gautier V."/>
            <person name="Ament-Velasquez S.L."/>
            <person name="Kruys A."/>
            <person name="Hutchinson M.I."/>
            <person name="Powell A.J."/>
            <person name="Barry K."/>
            <person name="Miller A.N."/>
            <person name="Grigoriev I.V."/>
            <person name="Debuchy R."/>
            <person name="Gladieux P."/>
            <person name="Hiltunen Thoren M."/>
            <person name="Johannesson H."/>
        </authorList>
    </citation>
    <scope>NUCLEOTIDE SEQUENCE</scope>
    <source>
        <strain evidence="5">CBS 168.71</strain>
    </source>
</reference>
<dbReference type="SUPFAM" id="SSF54197">
    <property type="entry name" value="HIT-like"/>
    <property type="match status" value="1"/>
</dbReference>
<reference evidence="5" key="2">
    <citation type="submission" date="2023-06" db="EMBL/GenBank/DDBJ databases">
        <authorList>
            <consortium name="Lawrence Berkeley National Laboratory"/>
            <person name="Haridas S."/>
            <person name="Hensen N."/>
            <person name="Bonometti L."/>
            <person name="Westerberg I."/>
            <person name="Brannstrom I.O."/>
            <person name="Guillou S."/>
            <person name="Cros-Aarteil S."/>
            <person name="Calhoun S."/>
            <person name="Kuo A."/>
            <person name="Mondo S."/>
            <person name="Pangilinan J."/>
            <person name="Riley R."/>
            <person name="Labutti K."/>
            <person name="Andreopoulos B."/>
            <person name="Lipzen A."/>
            <person name="Chen C."/>
            <person name="Yanf M."/>
            <person name="Daum C."/>
            <person name="Ng V."/>
            <person name="Clum A."/>
            <person name="Steindorff A."/>
            <person name="Ohm R."/>
            <person name="Martin F."/>
            <person name="Silar P."/>
            <person name="Natvig D."/>
            <person name="Lalanne C."/>
            <person name="Gautier V."/>
            <person name="Ament-Velasquez S.L."/>
            <person name="Kruys A."/>
            <person name="Hutchinson M.I."/>
            <person name="Powell A.J."/>
            <person name="Barry K."/>
            <person name="Miller A.N."/>
            <person name="Grigoriev I.V."/>
            <person name="Debuchy R."/>
            <person name="Gladieux P."/>
            <person name="Thoren M.H."/>
            <person name="Johannesson H."/>
        </authorList>
    </citation>
    <scope>NUCLEOTIDE SEQUENCE</scope>
    <source>
        <strain evidence="5">CBS 168.71</strain>
    </source>
</reference>
<dbReference type="PANTHER" id="PTHR43333:SF1">
    <property type="entry name" value="D-ISOMER SPECIFIC 2-HYDROXYACID DEHYDROGENASE NAD-BINDING DOMAIN-CONTAINING PROTEIN"/>
    <property type="match status" value="1"/>
</dbReference>
<accession>A0AAE0HCM3</accession>